<dbReference type="RefSeq" id="XP_008805863.2">
    <property type="nucleotide sequence ID" value="XM_008807641.3"/>
</dbReference>
<dbReference type="GO" id="GO:0003677">
    <property type="term" value="F:DNA binding"/>
    <property type="evidence" value="ECO:0007669"/>
    <property type="project" value="UniProtKB-KW"/>
</dbReference>
<dbReference type="InterPro" id="IPR003173">
    <property type="entry name" value="PC4_C"/>
</dbReference>
<protein>
    <submittedName>
        <fullName evidence="10">RNA polymerase II transcriptional coactivator KIWI-like isoform X1</fullName>
    </submittedName>
</protein>
<evidence type="ECO:0000256" key="6">
    <source>
        <dbReference type="ARBA" id="ARBA00023242"/>
    </source>
</evidence>
<comment type="similarity">
    <text evidence="2">Belongs to the transcriptional coactivator PC4 family.</text>
</comment>
<organism evidence="9 10">
    <name type="scientific">Phoenix dactylifera</name>
    <name type="common">Date palm</name>
    <dbReference type="NCBI Taxonomy" id="42345"/>
    <lineage>
        <taxon>Eukaryota</taxon>
        <taxon>Viridiplantae</taxon>
        <taxon>Streptophyta</taxon>
        <taxon>Embryophyta</taxon>
        <taxon>Tracheophyta</taxon>
        <taxon>Spermatophyta</taxon>
        <taxon>Magnoliopsida</taxon>
        <taxon>Liliopsida</taxon>
        <taxon>Arecaceae</taxon>
        <taxon>Coryphoideae</taxon>
        <taxon>Phoeniceae</taxon>
        <taxon>Phoenix</taxon>
    </lineage>
</organism>
<evidence type="ECO:0000256" key="1">
    <source>
        <dbReference type="ARBA" id="ARBA00004123"/>
    </source>
</evidence>
<evidence type="ECO:0000256" key="7">
    <source>
        <dbReference type="SAM" id="MobiDB-lite"/>
    </source>
</evidence>
<reference evidence="9" key="1">
    <citation type="journal article" date="2019" name="Nat. Commun.">
        <title>Genome-wide association mapping of date palm fruit traits.</title>
        <authorList>
            <person name="Hazzouri K.M."/>
            <person name="Gros-Balthazard M."/>
            <person name="Flowers J.M."/>
            <person name="Copetti D."/>
            <person name="Lemansour A."/>
            <person name="Lebrun M."/>
            <person name="Masmoudi K."/>
            <person name="Ferrand S."/>
            <person name="Dhar M.I."/>
            <person name="Fresquez Z.A."/>
            <person name="Rosas U."/>
            <person name="Zhang J."/>
            <person name="Talag J."/>
            <person name="Lee S."/>
            <person name="Kudrna D."/>
            <person name="Powell R.F."/>
            <person name="Leitch I.J."/>
            <person name="Krueger R.R."/>
            <person name="Wing R.A."/>
            <person name="Amiri K.M.A."/>
            <person name="Purugganan M.D."/>
        </authorList>
    </citation>
    <scope>NUCLEOTIDE SEQUENCE [LARGE SCALE GENOMIC DNA]</scope>
    <source>
        <strain evidence="9">cv. Khalas</strain>
    </source>
</reference>
<feature type="domain" description="Transcriptional coactivator p15 (PC4) C-terminal" evidence="8">
    <location>
        <begin position="43"/>
        <end position="88"/>
    </location>
</feature>
<dbReference type="GO" id="GO:0060261">
    <property type="term" value="P:positive regulation of transcription initiation by RNA polymerase II"/>
    <property type="evidence" value="ECO:0007669"/>
    <property type="project" value="InterPro"/>
</dbReference>
<proteinExistence type="inferred from homology"/>
<accession>A0A8B7CTQ4</accession>
<dbReference type="Pfam" id="PF02229">
    <property type="entry name" value="PC4"/>
    <property type="match status" value="1"/>
</dbReference>
<dbReference type="OrthoDB" id="2505440at2759"/>
<evidence type="ECO:0000256" key="3">
    <source>
        <dbReference type="ARBA" id="ARBA00023015"/>
    </source>
</evidence>
<feature type="region of interest" description="Disordered" evidence="7">
    <location>
        <begin position="1"/>
        <end position="38"/>
    </location>
</feature>
<dbReference type="GeneID" id="103718712"/>
<name>A0A8B7CTQ4_PHODC</name>
<comment type="subcellular location">
    <subcellularLocation>
        <location evidence="1">Nucleus</location>
    </subcellularLocation>
</comment>
<dbReference type="PANTHER" id="PTHR13215">
    <property type="entry name" value="RNA POLYMERASE II TRANSCRIPTIONAL COACTIVATOR"/>
    <property type="match status" value="1"/>
</dbReference>
<keyword evidence="3" id="KW-0805">Transcription regulation</keyword>
<dbReference type="KEGG" id="pda:103718712"/>
<evidence type="ECO:0000259" key="8">
    <source>
        <dbReference type="Pfam" id="PF02229"/>
    </source>
</evidence>
<dbReference type="AlphaFoldDB" id="A0A8B7CTQ4"/>
<evidence type="ECO:0000256" key="4">
    <source>
        <dbReference type="ARBA" id="ARBA00023125"/>
    </source>
</evidence>
<dbReference type="Proteomes" id="UP000228380">
    <property type="component" value="Chromosome 7"/>
</dbReference>
<feature type="compositionally biased region" description="Basic and acidic residues" evidence="7">
    <location>
        <begin position="25"/>
        <end position="34"/>
    </location>
</feature>
<evidence type="ECO:0000313" key="10">
    <source>
        <dbReference type="RefSeq" id="XP_008805863.2"/>
    </source>
</evidence>
<evidence type="ECO:0000256" key="2">
    <source>
        <dbReference type="ARBA" id="ARBA00009001"/>
    </source>
</evidence>
<keyword evidence="4" id="KW-0238">DNA-binding</keyword>
<gene>
    <name evidence="10" type="primary">LOC103718712</name>
</gene>
<sequence>MSNRENKKRRNEEAAAGDSDGAPPPKREAKRETGDATGDILVCELSKNRRVAVRRWQGMVVVDIREFYAKDGNQLPGRKGITLSIDQVCTEHPSNHNILFCLSTKNP</sequence>
<reference evidence="10" key="2">
    <citation type="submission" date="2025-08" db="UniProtKB">
        <authorList>
            <consortium name="RefSeq"/>
        </authorList>
    </citation>
    <scope>IDENTIFICATION</scope>
    <source>
        <tissue evidence="10">Young leaves</tissue>
    </source>
</reference>
<keyword evidence="5" id="KW-0804">Transcription</keyword>
<keyword evidence="6" id="KW-0539">Nucleus</keyword>
<dbReference type="InterPro" id="IPR045125">
    <property type="entry name" value="Sub1/Tcp4-like"/>
</dbReference>
<dbReference type="InterPro" id="IPR009044">
    <property type="entry name" value="ssDNA-bd_transcriptional_reg"/>
</dbReference>
<keyword evidence="9" id="KW-1185">Reference proteome</keyword>
<dbReference type="GO" id="GO:0005634">
    <property type="term" value="C:nucleus"/>
    <property type="evidence" value="ECO:0007669"/>
    <property type="project" value="UniProtKB-SubCell"/>
</dbReference>
<evidence type="ECO:0000313" key="9">
    <source>
        <dbReference type="Proteomes" id="UP000228380"/>
    </source>
</evidence>
<dbReference type="GO" id="GO:0003713">
    <property type="term" value="F:transcription coactivator activity"/>
    <property type="evidence" value="ECO:0007669"/>
    <property type="project" value="InterPro"/>
</dbReference>
<evidence type="ECO:0000256" key="5">
    <source>
        <dbReference type="ARBA" id="ARBA00023163"/>
    </source>
</evidence>
<dbReference type="SUPFAM" id="SSF54447">
    <property type="entry name" value="ssDNA-binding transcriptional regulator domain"/>
    <property type="match status" value="1"/>
</dbReference>
<dbReference type="Gene3D" id="2.30.31.10">
    <property type="entry name" value="Transcriptional Coactivator Pc4, Chain A"/>
    <property type="match status" value="1"/>
</dbReference>